<sequence>MQQADASVVKETAEAARLLAVAFHMLEAMGPEANGARKKLRTLELQFSHHVASSGAELQSAVQHMRRAEEQLGALSRAFQEGMEELRDNKAALEIVHAAQQTVAKFGSVLGQLGAPGAAAKQLLVAAAAADARGDAAALQQLLLLAEDETQKVQDVEEACHGYLADLTLRAQALESTAAAAKSEKLKARIAAAAQTLRGRRQQLEASLAQKAAAAREAAAAARGDLAQLIAQRLDQLQSAASDAEAWGRQAAQQQAALSSKMKSYEEQVAAAQAAAEQFKKRLLEDIEEAQNKVTSGHVEWAALEAQYSLSSRQGAFHRLLQQTKQQQQKQQKQRSGPPGASKWQQLSPATPATRSSKQQT</sequence>
<dbReference type="Proteomes" id="UP000030754">
    <property type="component" value="Unassembled WGS sequence"/>
</dbReference>
<feature type="compositionally biased region" description="Low complexity" evidence="2">
    <location>
        <begin position="322"/>
        <end position="331"/>
    </location>
</feature>
<organism evidence="3 4">
    <name type="scientific">Eimeria necatrix</name>
    <dbReference type="NCBI Taxonomy" id="51315"/>
    <lineage>
        <taxon>Eukaryota</taxon>
        <taxon>Sar</taxon>
        <taxon>Alveolata</taxon>
        <taxon>Apicomplexa</taxon>
        <taxon>Conoidasida</taxon>
        <taxon>Coccidia</taxon>
        <taxon>Eucoccidiorida</taxon>
        <taxon>Eimeriorina</taxon>
        <taxon>Eimeriidae</taxon>
        <taxon>Eimeria</taxon>
    </lineage>
</organism>
<accession>U6MDA6</accession>
<dbReference type="EMBL" id="HG722375">
    <property type="protein sequence ID" value="CDJ62212.1"/>
    <property type="molecule type" value="Genomic_DNA"/>
</dbReference>
<dbReference type="OrthoDB" id="346999at2759"/>
<feature type="compositionally biased region" description="Polar residues" evidence="2">
    <location>
        <begin position="343"/>
        <end position="361"/>
    </location>
</feature>
<feature type="coiled-coil region" evidence="1">
    <location>
        <begin position="58"/>
        <end position="85"/>
    </location>
</feature>
<dbReference type="VEuPathDB" id="ToxoDB:ENH_00008260"/>
<evidence type="ECO:0000313" key="4">
    <source>
        <dbReference type="Proteomes" id="UP000030754"/>
    </source>
</evidence>
<dbReference type="GeneID" id="25471014"/>
<evidence type="ECO:0000313" key="3">
    <source>
        <dbReference type="EMBL" id="CDJ62212.1"/>
    </source>
</evidence>
<dbReference type="RefSeq" id="XP_013439574.1">
    <property type="nucleotide sequence ID" value="XM_013584120.1"/>
</dbReference>
<feature type="coiled-coil region" evidence="1">
    <location>
        <begin position="139"/>
        <end position="184"/>
    </location>
</feature>
<reference evidence="3" key="1">
    <citation type="submission" date="2013-10" db="EMBL/GenBank/DDBJ databases">
        <title>Genomic analysis of the causative agents of coccidiosis in chickens.</title>
        <authorList>
            <person name="Reid A.J."/>
            <person name="Blake D."/>
            <person name="Billington K."/>
            <person name="Browne H."/>
            <person name="Dunn M."/>
            <person name="Hung S."/>
            <person name="Kawahara F."/>
            <person name="Miranda-Saavedra D."/>
            <person name="Mourier T."/>
            <person name="Nagra H."/>
            <person name="Otto T.D."/>
            <person name="Rawlings N."/>
            <person name="Sanchez A."/>
            <person name="Sanders M."/>
            <person name="Subramaniam C."/>
            <person name="Tay Y."/>
            <person name="Dear P."/>
            <person name="Doerig C."/>
            <person name="Gruber A."/>
            <person name="Parkinson J."/>
            <person name="Shirley M."/>
            <person name="Wan K.L."/>
            <person name="Berriman M."/>
            <person name="Tomley F."/>
            <person name="Pain A."/>
        </authorList>
    </citation>
    <scope>NUCLEOTIDE SEQUENCE [LARGE SCALE GENOMIC DNA]</scope>
    <source>
        <strain evidence="3">Houghton</strain>
    </source>
</reference>
<feature type="region of interest" description="Disordered" evidence="2">
    <location>
        <begin position="319"/>
        <end position="361"/>
    </location>
</feature>
<gene>
    <name evidence="3" type="ORF">ENH_00008260</name>
</gene>
<keyword evidence="1" id="KW-0175">Coiled coil</keyword>
<evidence type="ECO:0000256" key="2">
    <source>
        <dbReference type="SAM" id="MobiDB-lite"/>
    </source>
</evidence>
<reference evidence="3" key="2">
    <citation type="submission" date="2013-10" db="EMBL/GenBank/DDBJ databases">
        <authorList>
            <person name="Aslett M."/>
        </authorList>
    </citation>
    <scope>NUCLEOTIDE SEQUENCE [LARGE SCALE GENOMIC DNA]</scope>
    <source>
        <strain evidence="3">Houghton</strain>
    </source>
</reference>
<evidence type="ECO:0000256" key="1">
    <source>
        <dbReference type="SAM" id="Coils"/>
    </source>
</evidence>
<keyword evidence="4" id="KW-1185">Reference proteome</keyword>
<dbReference type="AlphaFoldDB" id="U6MDA6"/>
<proteinExistence type="predicted"/>
<feature type="coiled-coil region" evidence="1">
    <location>
        <begin position="212"/>
        <end position="293"/>
    </location>
</feature>
<name>U6MDA6_9EIME</name>
<protein>
    <submittedName>
        <fullName evidence="3">Myosin heavy chain, putative</fullName>
    </submittedName>
</protein>